<evidence type="ECO:0000256" key="8">
    <source>
        <dbReference type="ARBA" id="ARBA00022833"/>
    </source>
</evidence>
<dbReference type="PROSITE" id="PS00759">
    <property type="entry name" value="ARGE_DAPE_CPG2_2"/>
    <property type="match status" value="1"/>
</dbReference>
<dbReference type="InterPro" id="IPR050072">
    <property type="entry name" value="Peptidase_M20A"/>
</dbReference>
<keyword evidence="7" id="KW-0378">Hydrolase</keyword>
<keyword evidence="3" id="KW-0963">Cytoplasm</keyword>
<keyword evidence="8" id="KW-0862">Zinc</keyword>
<dbReference type="NCBIfam" id="TIGR01892">
    <property type="entry name" value="AcOrn-deacetyl"/>
    <property type="match status" value="1"/>
</dbReference>
<keyword evidence="6" id="KW-0479">Metal-binding</keyword>
<keyword evidence="5" id="KW-0028">Amino-acid biosynthesis</keyword>
<keyword evidence="9" id="KW-0170">Cobalt</keyword>
<evidence type="ECO:0000313" key="12">
    <source>
        <dbReference type="Proteomes" id="UP000184040"/>
    </source>
</evidence>
<proteinExistence type="inferred from homology"/>
<evidence type="ECO:0000313" key="11">
    <source>
        <dbReference type="EMBL" id="SHJ50142.1"/>
    </source>
</evidence>
<dbReference type="PANTHER" id="PTHR43808:SF31">
    <property type="entry name" value="N-ACETYL-L-CITRULLINE DEACETYLASE"/>
    <property type="match status" value="1"/>
</dbReference>
<evidence type="ECO:0000256" key="1">
    <source>
        <dbReference type="ARBA" id="ARBA00001947"/>
    </source>
</evidence>
<dbReference type="InterPro" id="IPR001261">
    <property type="entry name" value="ArgE/DapE_CS"/>
</dbReference>
<dbReference type="InterPro" id="IPR036264">
    <property type="entry name" value="Bact_exopeptidase_dim_dom"/>
</dbReference>
<dbReference type="Proteomes" id="UP000184040">
    <property type="component" value="Unassembled WGS sequence"/>
</dbReference>
<dbReference type="Gene3D" id="3.30.70.360">
    <property type="match status" value="1"/>
</dbReference>
<evidence type="ECO:0000259" key="10">
    <source>
        <dbReference type="Pfam" id="PF07687"/>
    </source>
</evidence>
<keyword evidence="4" id="KW-0055">Arginine biosynthesis</keyword>
<reference evidence="11 12" key="1">
    <citation type="submission" date="2016-11" db="EMBL/GenBank/DDBJ databases">
        <authorList>
            <person name="Jaros S."/>
            <person name="Januszkiewicz K."/>
            <person name="Wedrychowicz H."/>
        </authorList>
    </citation>
    <scope>NUCLEOTIDE SEQUENCE [LARGE SCALE GENOMIC DNA]</scope>
    <source>
        <strain evidence="11 12">DSM 26892</strain>
    </source>
</reference>
<dbReference type="InterPro" id="IPR002933">
    <property type="entry name" value="Peptidase_M20"/>
</dbReference>
<dbReference type="RefSeq" id="WP_073129338.1">
    <property type="nucleotide sequence ID" value="NZ_FQZA01000010.1"/>
</dbReference>
<dbReference type="SUPFAM" id="SSF53187">
    <property type="entry name" value="Zn-dependent exopeptidases"/>
    <property type="match status" value="1"/>
</dbReference>
<comment type="cofactor">
    <cofactor evidence="1">
        <name>Zn(2+)</name>
        <dbReference type="ChEBI" id="CHEBI:29105"/>
    </cofactor>
</comment>
<dbReference type="AlphaFoldDB" id="A0A1M6JU47"/>
<accession>A0A1M6JU47</accession>
<evidence type="ECO:0000256" key="3">
    <source>
        <dbReference type="ARBA" id="ARBA00022490"/>
    </source>
</evidence>
<name>A0A1M6JU47_9RHOB</name>
<dbReference type="PANTHER" id="PTHR43808">
    <property type="entry name" value="ACETYLORNITHINE DEACETYLASE"/>
    <property type="match status" value="1"/>
</dbReference>
<dbReference type="GO" id="GO:0008777">
    <property type="term" value="F:acetylornithine deacetylase activity"/>
    <property type="evidence" value="ECO:0007669"/>
    <property type="project" value="TreeGrafter"/>
</dbReference>
<evidence type="ECO:0000256" key="2">
    <source>
        <dbReference type="ARBA" id="ARBA00005691"/>
    </source>
</evidence>
<feature type="domain" description="Peptidase M20 dimerisation" evidence="10">
    <location>
        <begin position="174"/>
        <end position="284"/>
    </location>
</feature>
<evidence type="ECO:0000256" key="7">
    <source>
        <dbReference type="ARBA" id="ARBA00022801"/>
    </source>
</evidence>
<protein>
    <submittedName>
        <fullName evidence="11">Acetylornithine deacetylase</fullName>
    </submittedName>
</protein>
<evidence type="ECO:0000256" key="6">
    <source>
        <dbReference type="ARBA" id="ARBA00022723"/>
    </source>
</evidence>
<evidence type="ECO:0000256" key="5">
    <source>
        <dbReference type="ARBA" id="ARBA00022605"/>
    </source>
</evidence>
<dbReference type="Gene3D" id="3.40.630.10">
    <property type="entry name" value="Zn peptidases"/>
    <property type="match status" value="1"/>
</dbReference>
<gene>
    <name evidence="11" type="ORF">SAMN04488012_110102</name>
</gene>
<dbReference type="SUPFAM" id="SSF55031">
    <property type="entry name" value="Bacterial exopeptidase dimerisation domain"/>
    <property type="match status" value="1"/>
</dbReference>
<dbReference type="STRING" id="313368.SAMN04488012_110102"/>
<dbReference type="NCBIfam" id="NF005710">
    <property type="entry name" value="PRK07522.1"/>
    <property type="match status" value="1"/>
</dbReference>
<evidence type="ECO:0000256" key="9">
    <source>
        <dbReference type="ARBA" id="ARBA00023285"/>
    </source>
</evidence>
<dbReference type="InterPro" id="IPR010169">
    <property type="entry name" value="AcOrn-deacetyl"/>
</dbReference>
<comment type="similarity">
    <text evidence="2">Belongs to the peptidase M20A family. ArgE subfamily.</text>
</comment>
<dbReference type="CDD" id="cd03894">
    <property type="entry name" value="M20_ArgE"/>
    <property type="match status" value="1"/>
</dbReference>
<evidence type="ECO:0000256" key="4">
    <source>
        <dbReference type="ARBA" id="ARBA00022571"/>
    </source>
</evidence>
<dbReference type="Pfam" id="PF01546">
    <property type="entry name" value="Peptidase_M20"/>
    <property type="match status" value="1"/>
</dbReference>
<dbReference type="GO" id="GO:0046872">
    <property type="term" value="F:metal ion binding"/>
    <property type="evidence" value="ECO:0007669"/>
    <property type="project" value="UniProtKB-KW"/>
</dbReference>
<dbReference type="Pfam" id="PF07687">
    <property type="entry name" value="M20_dimer"/>
    <property type="match status" value="1"/>
</dbReference>
<sequence>MTDLATCEAHLADLVAFPTVSSDSNLAMIGHLADRLDHAGARCRIMTDDSGTKANLFATIGPDISGGIVLSGHTDVVPVTEQEWTTDPFALTEADGLLYARGSCDMKGFIAACMALAPLYAQGTLRRPVHFCFTHDEEVGCLGARALVAEMSGWDIRPALAIIGEPTSMRVIDGHKGCCEYTTSFHGLAGHGSNPGLGVSATEYAARFVARLLDLRGELAARAPHDSRFDPPGSTLQVGGLRGGIAHNVIADHAEVDWELRPVNPEDQAFATGEMRDYCNDVLLPAMKSVHEGSKIETRTIGEVVGLTPCDANEAAEIAQALTGANGSDVVPFGTEAGLFQSIGMDAVVCGPGDIAQAHKPDEFIARDQLSACLAMLHGLDAHLR</sequence>
<dbReference type="GO" id="GO:0006526">
    <property type="term" value="P:L-arginine biosynthetic process"/>
    <property type="evidence" value="ECO:0007669"/>
    <property type="project" value="UniProtKB-KW"/>
</dbReference>
<keyword evidence="12" id="KW-1185">Reference proteome</keyword>
<dbReference type="EMBL" id="FQZA01000010">
    <property type="protein sequence ID" value="SHJ50142.1"/>
    <property type="molecule type" value="Genomic_DNA"/>
</dbReference>
<dbReference type="InterPro" id="IPR011650">
    <property type="entry name" value="Peptidase_M20_dimer"/>
</dbReference>
<organism evidence="11 12">
    <name type="scientific">Palleronia salina</name>
    <dbReference type="NCBI Taxonomy" id="313368"/>
    <lineage>
        <taxon>Bacteria</taxon>
        <taxon>Pseudomonadati</taxon>
        <taxon>Pseudomonadota</taxon>
        <taxon>Alphaproteobacteria</taxon>
        <taxon>Rhodobacterales</taxon>
        <taxon>Roseobacteraceae</taxon>
        <taxon>Palleronia</taxon>
    </lineage>
</organism>